<organism evidence="2 3">
    <name type="scientific">Caenorhabditis remanei</name>
    <name type="common">Caenorhabditis vulgaris</name>
    <dbReference type="NCBI Taxonomy" id="31234"/>
    <lineage>
        <taxon>Eukaryota</taxon>
        <taxon>Metazoa</taxon>
        <taxon>Ecdysozoa</taxon>
        <taxon>Nematoda</taxon>
        <taxon>Chromadorea</taxon>
        <taxon>Rhabditida</taxon>
        <taxon>Rhabditina</taxon>
        <taxon>Rhabditomorpha</taxon>
        <taxon>Rhabditoidea</taxon>
        <taxon>Rhabditidae</taxon>
        <taxon>Peloderinae</taxon>
        <taxon>Caenorhabditis</taxon>
    </lineage>
</organism>
<feature type="domain" description="3'-5' exonuclease" evidence="1">
    <location>
        <begin position="33"/>
        <end position="89"/>
    </location>
</feature>
<evidence type="ECO:0000259" key="1">
    <source>
        <dbReference type="Pfam" id="PF01612"/>
    </source>
</evidence>
<protein>
    <recommendedName>
        <fullName evidence="1">3'-5' exonuclease domain-containing protein</fullName>
    </recommendedName>
</protein>
<dbReference type="KEGG" id="crq:GCK72_002784"/>
<name>A0A6A5HRZ0_CAERE</name>
<dbReference type="RefSeq" id="XP_003099745.2">
    <property type="nucleotide sequence ID" value="XM_003099697.2"/>
</dbReference>
<proteinExistence type="predicted"/>
<dbReference type="Proteomes" id="UP000483820">
    <property type="component" value="Chromosome I"/>
</dbReference>
<reference evidence="2 3" key="1">
    <citation type="submission" date="2019-12" db="EMBL/GenBank/DDBJ databases">
        <title>Chromosome-level assembly of the Caenorhabditis remanei genome.</title>
        <authorList>
            <person name="Teterina A.A."/>
            <person name="Willis J.H."/>
            <person name="Phillips P.C."/>
        </authorList>
    </citation>
    <scope>NUCLEOTIDE SEQUENCE [LARGE SCALE GENOMIC DNA]</scope>
    <source>
        <strain evidence="2 3">PX506</strain>
        <tissue evidence="2">Whole organism</tissue>
    </source>
</reference>
<dbReference type="Gene3D" id="3.30.420.10">
    <property type="entry name" value="Ribonuclease H-like superfamily/Ribonuclease H"/>
    <property type="match status" value="1"/>
</dbReference>
<accession>A0A6A5HRZ0</accession>
<sequence length="147" mass="16831">MRQIQGVIREINEMRQFACFGTEPFFESVHDVQYQRKNRSLISLKEAVKGRVGMDIDKSETMSDWTREVLTINQILYAAMDALAVHYIWSGRSWLNTISTISTASAEHQVSLSPTVLRRPSISPPPLQSLRLPYRTPTPLCSLIFYV</sequence>
<dbReference type="SUPFAM" id="SSF53098">
    <property type="entry name" value="Ribonuclease H-like"/>
    <property type="match status" value="1"/>
</dbReference>
<dbReference type="InterPro" id="IPR036397">
    <property type="entry name" value="RNaseH_sf"/>
</dbReference>
<dbReference type="Pfam" id="PF01612">
    <property type="entry name" value="DNA_pol_A_exo1"/>
    <property type="match status" value="1"/>
</dbReference>
<dbReference type="GO" id="GO:0006139">
    <property type="term" value="P:nucleobase-containing compound metabolic process"/>
    <property type="evidence" value="ECO:0007669"/>
    <property type="project" value="InterPro"/>
</dbReference>
<comment type="caution">
    <text evidence="2">The sequence shown here is derived from an EMBL/GenBank/DDBJ whole genome shotgun (WGS) entry which is preliminary data.</text>
</comment>
<dbReference type="GeneID" id="9806575"/>
<dbReference type="InterPro" id="IPR012337">
    <property type="entry name" value="RNaseH-like_sf"/>
</dbReference>
<dbReference type="EMBL" id="WUAV01000001">
    <property type="protein sequence ID" value="KAF1770960.1"/>
    <property type="molecule type" value="Genomic_DNA"/>
</dbReference>
<dbReference type="CTD" id="9806575"/>
<evidence type="ECO:0000313" key="3">
    <source>
        <dbReference type="Proteomes" id="UP000483820"/>
    </source>
</evidence>
<gene>
    <name evidence="2" type="ORF">GCK72_002784</name>
</gene>
<evidence type="ECO:0000313" key="2">
    <source>
        <dbReference type="EMBL" id="KAF1770960.1"/>
    </source>
</evidence>
<dbReference type="InterPro" id="IPR002562">
    <property type="entry name" value="3'-5'_exonuclease_dom"/>
</dbReference>
<dbReference type="GO" id="GO:0008408">
    <property type="term" value="F:3'-5' exonuclease activity"/>
    <property type="evidence" value="ECO:0007669"/>
    <property type="project" value="InterPro"/>
</dbReference>
<dbReference type="AlphaFoldDB" id="A0A6A5HRZ0"/>
<dbReference type="GO" id="GO:0003676">
    <property type="term" value="F:nucleic acid binding"/>
    <property type="evidence" value="ECO:0007669"/>
    <property type="project" value="InterPro"/>
</dbReference>